<dbReference type="AlphaFoldDB" id="A0A4R5L374"/>
<organism evidence="1 2">
    <name type="scientific">Paraburkholderia guartelaensis</name>
    <dbReference type="NCBI Taxonomy" id="2546446"/>
    <lineage>
        <taxon>Bacteria</taxon>
        <taxon>Pseudomonadati</taxon>
        <taxon>Pseudomonadota</taxon>
        <taxon>Betaproteobacteria</taxon>
        <taxon>Burkholderiales</taxon>
        <taxon>Burkholderiaceae</taxon>
        <taxon>Paraburkholderia</taxon>
    </lineage>
</organism>
<proteinExistence type="predicted"/>
<gene>
    <name evidence="1" type="ORF">E1N52_41635</name>
</gene>
<evidence type="ECO:0000313" key="2">
    <source>
        <dbReference type="Proteomes" id="UP000295606"/>
    </source>
</evidence>
<name>A0A4R5L374_9BURK</name>
<comment type="caution">
    <text evidence="1">The sequence shown here is derived from an EMBL/GenBank/DDBJ whole genome shotgun (WGS) entry which is preliminary data.</text>
</comment>
<evidence type="ECO:0000313" key="1">
    <source>
        <dbReference type="EMBL" id="TDG02098.1"/>
    </source>
</evidence>
<dbReference type="Proteomes" id="UP000295606">
    <property type="component" value="Unassembled WGS sequence"/>
</dbReference>
<reference evidence="1 2" key="1">
    <citation type="submission" date="2019-03" db="EMBL/GenBank/DDBJ databases">
        <title>Paraburkholderia sp. isolated from native Mimosa gymnas in Guartela State Park, Brazil.</title>
        <authorList>
            <person name="Paulitsch F."/>
            <person name="Hungria M."/>
            <person name="Delamuta J.R.M."/>
            <person name="Ribeiro R.A."/>
            <person name="Dall'Agnol R."/>
            <person name="Silva J.S.B."/>
        </authorList>
    </citation>
    <scope>NUCLEOTIDE SEQUENCE [LARGE SCALE GENOMIC DNA]</scope>
    <source>
        <strain evidence="1 2">CNPSo 3008</strain>
    </source>
</reference>
<dbReference type="EMBL" id="SMOD01000079">
    <property type="protein sequence ID" value="TDG02098.1"/>
    <property type="molecule type" value="Genomic_DNA"/>
</dbReference>
<accession>A0A4R5L374</accession>
<protein>
    <submittedName>
        <fullName evidence="1">Uncharacterized protein</fullName>
    </submittedName>
</protein>
<dbReference type="OrthoDB" id="8909309at2"/>
<sequence length="99" mass="10759">MPGDSNDFAGTGNVRHLRVIAALRVRARTRKSIDGIAGASNGPALIADLRALALDIPCTRIPTFDRDGREVLRGVYHLSASDRHKLTRWATRTARRGAA</sequence>